<gene>
    <name evidence="3" type="ORF">KYI95_19900</name>
</gene>
<keyword evidence="4" id="KW-1185">Reference proteome</keyword>
<sequence>MTLTSNQRLFWQIVADLEDWKKRGNPAQWVRPGFYLALVGLVLLPAEFVAVVKASSATSGNLVGAVMITLGTWSVAYAWVIDRVFQSWSERVYRQFERYKPVSAEAWLEMKEDVTLNHRLTLRAAVRWAEKERVCLSASNDQSDPTGTPRASFMQSKHS</sequence>
<feature type="region of interest" description="Disordered" evidence="1">
    <location>
        <begin position="138"/>
        <end position="159"/>
    </location>
</feature>
<evidence type="ECO:0000256" key="1">
    <source>
        <dbReference type="SAM" id="MobiDB-lite"/>
    </source>
</evidence>
<name>A0ABS6VJE4_9GAMM</name>
<comment type="caution">
    <text evidence="3">The sequence shown here is derived from an EMBL/GenBank/DDBJ whole genome shotgun (WGS) entry which is preliminary data.</text>
</comment>
<dbReference type="Proteomes" id="UP001197236">
    <property type="component" value="Unassembled WGS sequence"/>
</dbReference>
<proteinExistence type="predicted"/>
<feature type="transmembrane region" description="Helical" evidence="2">
    <location>
        <begin position="33"/>
        <end position="56"/>
    </location>
</feature>
<protein>
    <recommendedName>
        <fullName evidence="5">DUF4231 domain-containing protein</fullName>
    </recommendedName>
</protein>
<keyword evidence="2" id="KW-1133">Transmembrane helix</keyword>
<keyword evidence="2" id="KW-0472">Membrane</keyword>
<evidence type="ECO:0000313" key="3">
    <source>
        <dbReference type="EMBL" id="MBW1259439.1"/>
    </source>
</evidence>
<evidence type="ECO:0008006" key="5">
    <source>
        <dbReference type="Google" id="ProtNLM"/>
    </source>
</evidence>
<organism evidence="3 4">
    <name type="scientific">Pantoea allii</name>
    <dbReference type="NCBI Taxonomy" id="574096"/>
    <lineage>
        <taxon>Bacteria</taxon>
        <taxon>Pseudomonadati</taxon>
        <taxon>Pseudomonadota</taxon>
        <taxon>Gammaproteobacteria</taxon>
        <taxon>Enterobacterales</taxon>
        <taxon>Erwiniaceae</taxon>
        <taxon>Pantoea</taxon>
    </lineage>
</organism>
<dbReference type="EMBL" id="JAHVXZ010000016">
    <property type="protein sequence ID" value="MBW1259439.1"/>
    <property type="molecule type" value="Genomic_DNA"/>
</dbReference>
<evidence type="ECO:0000256" key="2">
    <source>
        <dbReference type="SAM" id="Phobius"/>
    </source>
</evidence>
<reference evidence="3 4" key="1">
    <citation type="submission" date="2021-07" db="EMBL/GenBank/DDBJ databases">
        <title>A novel phosphonate cluster across the Pantoea species complex is important for pathogenicity in onion.</title>
        <authorList>
            <person name="Zhao M."/>
            <person name="Stice S."/>
            <person name="Shin G.Y."/>
            <person name="Coutinho T."/>
            <person name="Gitaitis R."/>
            <person name="Kvitko B."/>
            <person name="Dutta B."/>
        </authorList>
    </citation>
    <scope>NUCLEOTIDE SEQUENCE [LARGE SCALE GENOMIC DNA]</scope>
    <source>
        <strain evidence="3 4">BD 382</strain>
    </source>
</reference>
<keyword evidence="2" id="KW-0812">Transmembrane</keyword>
<accession>A0ABS6VJE4</accession>
<feature type="transmembrane region" description="Helical" evidence="2">
    <location>
        <begin position="62"/>
        <end position="81"/>
    </location>
</feature>
<evidence type="ECO:0000313" key="4">
    <source>
        <dbReference type="Proteomes" id="UP001197236"/>
    </source>
</evidence>